<dbReference type="SMR" id="A0A1D6N4F3"/>
<keyword evidence="2" id="KW-0677">Repeat</keyword>
<keyword evidence="11" id="KW-1185">Reference proteome</keyword>
<dbReference type="EnsemblPlants" id="Zm00001eb144510_T001">
    <property type="protein sequence ID" value="Zm00001eb144510_P001"/>
    <property type="gene ID" value="Zm00001eb144510"/>
</dbReference>
<accession>A0A1D6N4F3</accession>
<keyword evidence="3" id="KW-0805">Transcription regulation</keyword>
<dbReference type="InterPro" id="IPR001471">
    <property type="entry name" value="AP2/ERF_dom"/>
</dbReference>
<keyword evidence="4" id="KW-0238">DNA-binding</keyword>
<evidence type="ECO:0000256" key="7">
    <source>
        <dbReference type="ARBA" id="ARBA00037973"/>
    </source>
</evidence>
<dbReference type="PROSITE" id="PS51032">
    <property type="entry name" value="AP2_ERF"/>
    <property type="match status" value="2"/>
</dbReference>
<dbReference type="PRINTS" id="PR00367">
    <property type="entry name" value="ETHRSPELEMNT"/>
</dbReference>
<reference evidence="10" key="2">
    <citation type="submission" date="2019-07" db="EMBL/GenBank/DDBJ databases">
        <authorList>
            <person name="Seetharam A."/>
            <person name="Woodhouse M."/>
            <person name="Cannon E."/>
        </authorList>
    </citation>
    <scope>NUCLEOTIDE SEQUENCE [LARGE SCALE GENOMIC DNA]</scope>
    <source>
        <strain evidence="10">cv. B73</strain>
    </source>
</reference>
<dbReference type="GO" id="GO:0005634">
    <property type="term" value="C:nucleus"/>
    <property type="evidence" value="ECO:0007669"/>
    <property type="project" value="UniProtKB-SubCell"/>
</dbReference>
<evidence type="ECO:0000256" key="5">
    <source>
        <dbReference type="ARBA" id="ARBA00023163"/>
    </source>
</evidence>
<dbReference type="CDD" id="cd00018">
    <property type="entry name" value="AP2"/>
    <property type="match status" value="2"/>
</dbReference>
<name>A0A1D6N4F3_MAIZE</name>
<dbReference type="PaxDb" id="4577-GRMZM2G141638_P01"/>
<protein>
    <submittedName>
        <fullName evidence="9">AP2-like ethylene-responsive transcription factor BBM</fullName>
    </submittedName>
</protein>
<evidence type="ECO:0000313" key="11">
    <source>
        <dbReference type="Proteomes" id="UP000007305"/>
    </source>
</evidence>
<feature type="domain" description="AP2/ERF" evidence="8">
    <location>
        <begin position="273"/>
        <end position="336"/>
    </location>
</feature>
<dbReference type="SMART" id="SM00380">
    <property type="entry name" value="AP2"/>
    <property type="match status" value="2"/>
</dbReference>
<dbReference type="ExpressionAtlas" id="A0A1D6N4F3">
    <property type="expression patterns" value="baseline and differential"/>
</dbReference>
<dbReference type="EMBL" id="CM007649">
    <property type="protein sequence ID" value="ONM35533.1"/>
    <property type="molecule type" value="Genomic_DNA"/>
</dbReference>
<dbReference type="eggNOG" id="ENOG502QSTN">
    <property type="taxonomic scope" value="Eukaryota"/>
</dbReference>
<dbReference type="Pfam" id="PF00847">
    <property type="entry name" value="AP2"/>
    <property type="match status" value="1"/>
</dbReference>
<dbReference type="GO" id="GO:0003677">
    <property type="term" value="F:DNA binding"/>
    <property type="evidence" value="ECO:0007669"/>
    <property type="project" value="UniProtKB-KW"/>
</dbReference>
<dbReference type="Gene3D" id="3.30.730.10">
    <property type="entry name" value="AP2/ERF domain"/>
    <property type="match status" value="2"/>
</dbReference>
<dbReference type="AlphaFoldDB" id="A0A1D6N4F3"/>
<dbReference type="PANTHER" id="PTHR32467:SF241">
    <property type="entry name" value="OS01G0899800 PROTEIN"/>
    <property type="match status" value="1"/>
</dbReference>
<dbReference type="SUPFAM" id="SSF54171">
    <property type="entry name" value="DNA-binding domain"/>
    <property type="match status" value="2"/>
</dbReference>
<evidence type="ECO:0000256" key="4">
    <source>
        <dbReference type="ARBA" id="ARBA00023125"/>
    </source>
</evidence>
<evidence type="ECO:0000256" key="2">
    <source>
        <dbReference type="ARBA" id="ARBA00022737"/>
    </source>
</evidence>
<keyword evidence="5" id="KW-0804">Transcription</keyword>
<feature type="domain" description="AP2/ERF" evidence="8">
    <location>
        <begin position="372"/>
        <end position="430"/>
    </location>
</feature>
<dbReference type="Proteomes" id="UP000007305">
    <property type="component" value="Chromosome 3"/>
</dbReference>
<proteinExistence type="evidence at protein level"/>
<reference evidence="9 11" key="1">
    <citation type="submission" date="2015-12" db="EMBL/GenBank/DDBJ databases">
        <title>Update maize B73 reference genome by single molecule sequencing technologies.</title>
        <authorList>
            <consortium name="Maize Genome Sequencing Project"/>
            <person name="Ware D."/>
        </authorList>
    </citation>
    <scope>NUCLEOTIDE SEQUENCE [LARGE SCALE GENOMIC DNA]</scope>
    <source>
        <strain evidence="11">cv. B73</strain>
        <tissue evidence="9">Seedling</tissue>
    </source>
</reference>
<keyword evidence="6" id="KW-0539">Nucleus</keyword>
<dbReference type="InterPro" id="IPR016177">
    <property type="entry name" value="DNA-bd_dom_sf"/>
</dbReference>
<keyword evidence="12" id="KW-1267">Proteomics identification</keyword>
<evidence type="ECO:0000313" key="9">
    <source>
        <dbReference type="EMBL" id="ONM35533.1"/>
    </source>
</evidence>
<dbReference type="IntAct" id="A0A1D6N4F3">
    <property type="interactions" value="1"/>
</dbReference>
<dbReference type="InterPro" id="IPR036955">
    <property type="entry name" value="AP2/ERF_dom_sf"/>
</dbReference>
<evidence type="ECO:0000259" key="8">
    <source>
        <dbReference type="PROSITE" id="PS51032"/>
    </source>
</evidence>
<comment type="similarity">
    <text evidence="7">Belongs to the AP2/ERF transcription factor family. AP2 subfamily.</text>
</comment>
<reference evidence="10" key="3">
    <citation type="submission" date="2021-05" db="UniProtKB">
        <authorList>
            <consortium name="EnsemblPlants"/>
        </authorList>
    </citation>
    <scope>IDENTIFICATION</scope>
    <source>
        <strain evidence="10">cv. B73</strain>
    </source>
</reference>
<sequence>MATVNNWLAFSLSPQELPPSQTTDSTLISAATADHVSGDVCFNIPQDWSMRGSELSALVAEPKLEDFLGGISFSEQHHKSNCNLIPSTSSTVCYASSAASTGYHHQLYQPTSSALHFADSVMVASSAGVHDGGSMLSAAAANGVAGAASANGGGIGLSMIKNWLRSQPAPMQPRAAAAEGAQGLSLSMNMAGTTQGAAGMPLLAGERARAPESVSTSAQGGAVVVTAPKEDSGGSGVAGALVAVSTDTGGSGGASADNTARKTVDTFGQRTSIYRGVTRHRWTGRYEAHLWDNSCRREGQTRKGRQGGYDKEEKAARAYDLAALKYWGATTTTNFPVSNYEKELEDMKHMTRQEFVASLRRKSSGFSRGASIYRGVTRHHQHGRWQARIGRVAGNKDLYLGTFSTQEEAAEAYDIAAIKFRGLNAVTNFDMSRYDVKSILDSSALPIGSAAKRLKEAEAAASAQHHHAGVVSYDVGRIASQLGDGGALAAAYGAHYHGAAWPTIAFQPGAATTGLYHPYAQQPMRGGGWCKQEQDHAVIAAAHSLQDLHHLNLGAAGAHDFFSAGQQAAAAAAMHGLASIDSASLEHSTGSNSVVYNGGVGDSNGASAVGSGGGYMMPMSAAGATTTSAMVSHEQMHARAYDEAKQAAQMGYESYLVNAENNGGGRMSAWGTVVSAAAAAAASSNDNIAADVGHGGAQLFSVWNDT</sequence>
<dbReference type="FunFam" id="3.30.730.10:FF:000002">
    <property type="entry name" value="AP2-like ethylene-responsive transcription factor"/>
    <property type="match status" value="1"/>
</dbReference>
<dbReference type="OMA" id="RMPSWAM"/>
<dbReference type="STRING" id="4577.A0A1D6N4F3"/>
<gene>
    <name evidence="10" type="primary">LOC103650883</name>
    <name evidence="9" type="ORF">ZEAMMB73_Zm00001d042492</name>
</gene>
<dbReference type="PANTHER" id="PTHR32467">
    <property type="entry name" value="AP2-LIKE ETHYLENE-RESPONSIVE TRANSCRIPTION FACTOR"/>
    <property type="match status" value="1"/>
</dbReference>
<evidence type="ECO:0000256" key="6">
    <source>
        <dbReference type="ARBA" id="ARBA00023242"/>
    </source>
</evidence>
<evidence type="ECO:0000256" key="3">
    <source>
        <dbReference type="ARBA" id="ARBA00023015"/>
    </source>
</evidence>
<evidence type="ECO:0000256" key="1">
    <source>
        <dbReference type="ARBA" id="ARBA00004123"/>
    </source>
</evidence>
<dbReference type="Gramene" id="Zm00001eb144510_T001">
    <property type="protein sequence ID" value="Zm00001eb144510_P001"/>
    <property type="gene ID" value="Zm00001eb144510"/>
</dbReference>
<organism evidence="9">
    <name type="scientific">Zea mays</name>
    <name type="common">Maize</name>
    <dbReference type="NCBI Taxonomy" id="4577"/>
    <lineage>
        <taxon>Eukaryota</taxon>
        <taxon>Viridiplantae</taxon>
        <taxon>Streptophyta</taxon>
        <taxon>Embryophyta</taxon>
        <taxon>Tracheophyta</taxon>
        <taxon>Spermatophyta</taxon>
        <taxon>Magnoliopsida</taxon>
        <taxon>Liliopsida</taxon>
        <taxon>Poales</taxon>
        <taxon>Poaceae</taxon>
        <taxon>PACMAD clade</taxon>
        <taxon>Panicoideae</taxon>
        <taxon>Andropogonodae</taxon>
        <taxon>Andropogoneae</taxon>
        <taxon>Tripsacinae</taxon>
        <taxon>Zea</taxon>
    </lineage>
</organism>
<comment type="subcellular location">
    <subcellularLocation>
        <location evidence="1">Nucleus</location>
    </subcellularLocation>
</comment>
<evidence type="ECO:0007829" key="12">
    <source>
        <dbReference type="PeptideAtlas" id="A0A1D6N4F3"/>
    </source>
</evidence>
<dbReference type="FunFam" id="3.30.730.10:FF:000003">
    <property type="entry name" value="AP2-like ethylene-responsive transcription factor ANT"/>
    <property type="match status" value="1"/>
</dbReference>
<evidence type="ECO:0000313" key="10">
    <source>
        <dbReference type="EnsemblPlants" id="Zm00001eb144510_P001"/>
    </source>
</evidence>
<dbReference type="GO" id="GO:0003700">
    <property type="term" value="F:DNA-binding transcription factor activity"/>
    <property type="evidence" value="ECO:0007669"/>
    <property type="project" value="InterPro"/>
</dbReference>